<dbReference type="GO" id="GO:0045892">
    <property type="term" value="P:negative regulation of DNA-templated transcription"/>
    <property type="evidence" value="ECO:0007669"/>
    <property type="project" value="UniProtKB-ARBA"/>
</dbReference>
<reference evidence="6" key="1">
    <citation type="submission" date="2018-10" db="EMBL/GenBank/DDBJ databases">
        <title>Metagenomes of soda lake microbial mats from the interior of British Columbia, Canada.</title>
        <authorList>
            <person name="Zorz J.K."/>
            <person name="Sharp C."/>
            <person name="Kleiner M."/>
            <person name="Dong X."/>
            <person name="Strous M."/>
        </authorList>
    </citation>
    <scope>NUCLEOTIDE SEQUENCE</scope>
    <source>
        <strain evidence="6">LCM1.Bin51</strain>
    </source>
</reference>
<dbReference type="InterPro" id="IPR023772">
    <property type="entry name" value="DNA-bd_HTH_TetR-type_CS"/>
</dbReference>
<keyword evidence="1" id="KW-0805">Transcription regulation</keyword>
<dbReference type="SUPFAM" id="SSF46689">
    <property type="entry name" value="Homeodomain-like"/>
    <property type="match status" value="1"/>
</dbReference>
<keyword evidence="2 4" id="KW-0238">DNA-binding</keyword>
<accession>A0A651DSK6</accession>
<evidence type="ECO:0000313" key="6">
    <source>
        <dbReference type="EMBL" id="TVP83006.1"/>
    </source>
</evidence>
<evidence type="ECO:0000256" key="4">
    <source>
        <dbReference type="PROSITE-ProRule" id="PRU00335"/>
    </source>
</evidence>
<dbReference type="InterPro" id="IPR009057">
    <property type="entry name" value="Homeodomain-like_sf"/>
</dbReference>
<dbReference type="GO" id="GO:0003700">
    <property type="term" value="F:DNA-binding transcription factor activity"/>
    <property type="evidence" value="ECO:0007669"/>
    <property type="project" value="TreeGrafter"/>
</dbReference>
<gene>
    <name evidence="6" type="ORF">EA344_10380</name>
</gene>
<protein>
    <submittedName>
        <fullName evidence="6">TetR/AcrR family transcriptional regulator</fullName>
    </submittedName>
</protein>
<dbReference type="Pfam" id="PF00440">
    <property type="entry name" value="TetR_N"/>
    <property type="match status" value="1"/>
</dbReference>
<keyword evidence="3" id="KW-0804">Transcription</keyword>
<dbReference type="FunFam" id="1.10.10.60:FF:000141">
    <property type="entry name" value="TetR family transcriptional regulator"/>
    <property type="match status" value="1"/>
</dbReference>
<dbReference type="GO" id="GO:0000976">
    <property type="term" value="F:transcription cis-regulatory region binding"/>
    <property type="evidence" value="ECO:0007669"/>
    <property type="project" value="TreeGrafter"/>
</dbReference>
<dbReference type="AlphaFoldDB" id="A0A651DSK6"/>
<dbReference type="EMBL" id="REBZ01000146">
    <property type="protein sequence ID" value="TVP83006.1"/>
    <property type="molecule type" value="Genomic_DNA"/>
</dbReference>
<dbReference type="Gene3D" id="1.10.357.10">
    <property type="entry name" value="Tetracycline Repressor, domain 2"/>
    <property type="match status" value="1"/>
</dbReference>
<feature type="non-terminal residue" evidence="6">
    <location>
        <position position="132"/>
    </location>
</feature>
<evidence type="ECO:0000259" key="5">
    <source>
        <dbReference type="PROSITE" id="PS50977"/>
    </source>
</evidence>
<dbReference type="InterPro" id="IPR050109">
    <property type="entry name" value="HTH-type_TetR-like_transc_reg"/>
</dbReference>
<dbReference type="PROSITE" id="PS50977">
    <property type="entry name" value="HTH_TETR_2"/>
    <property type="match status" value="1"/>
</dbReference>
<evidence type="ECO:0000256" key="3">
    <source>
        <dbReference type="ARBA" id="ARBA00023163"/>
    </source>
</evidence>
<organism evidence="6">
    <name type="scientific">Alkalicoccus sp</name>
    <dbReference type="NCBI Taxonomy" id="2005376"/>
    <lineage>
        <taxon>Bacteria</taxon>
        <taxon>Bacillati</taxon>
        <taxon>Bacillota</taxon>
        <taxon>Bacilli</taxon>
        <taxon>Bacillales</taxon>
        <taxon>Bacillaceae</taxon>
        <taxon>Alkalicoccus</taxon>
    </lineage>
</organism>
<dbReference type="Gene3D" id="1.10.10.60">
    <property type="entry name" value="Homeodomain-like"/>
    <property type="match status" value="1"/>
</dbReference>
<dbReference type="InterPro" id="IPR001647">
    <property type="entry name" value="HTH_TetR"/>
</dbReference>
<feature type="DNA-binding region" description="H-T-H motif" evidence="4">
    <location>
        <begin position="31"/>
        <end position="50"/>
    </location>
</feature>
<evidence type="ECO:0000256" key="1">
    <source>
        <dbReference type="ARBA" id="ARBA00023015"/>
    </source>
</evidence>
<feature type="domain" description="HTH tetR-type" evidence="5">
    <location>
        <begin position="8"/>
        <end position="68"/>
    </location>
</feature>
<dbReference type="PANTHER" id="PTHR30055:SF211">
    <property type="entry name" value="TRANSCRIPTIONAL REGULATOR, TETR FAMILY"/>
    <property type="match status" value="1"/>
</dbReference>
<dbReference type="PRINTS" id="PR00455">
    <property type="entry name" value="HTHTETR"/>
</dbReference>
<dbReference type="PROSITE" id="PS01081">
    <property type="entry name" value="HTH_TETR_1"/>
    <property type="match status" value="1"/>
</dbReference>
<name>A0A651DSK6_9BACI</name>
<sequence length="132" mass="15070">MAVMKKKEITRRDIISSAQEVFIEKGYAATSMDDLRLRADVSKGTLYYHFTNKEGLFLACLNASTRAFYVNWLELSKQAEGAAEKLYLLGDYYAQHAPRSLSNATFEYMTAASSEDFSSYRSLFTLIQPEYK</sequence>
<proteinExistence type="predicted"/>
<dbReference type="PANTHER" id="PTHR30055">
    <property type="entry name" value="HTH-TYPE TRANSCRIPTIONAL REGULATOR RUTR"/>
    <property type="match status" value="1"/>
</dbReference>
<evidence type="ECO:0000256" key="2">
    <source>
        <dbReference type="ARBA" id="ARBA00023125"/>
    </source>
</evidence>
<comment type="caution">
    <text evidence="6">The sequence shown here is derived from an EMBL/GenBank/DDBJ whole genome shotgun (WGS) entry which is preliminary data.</text>
</comment>